<reference evidence="1" key="2">
    <citation type="submission" date="2021-02" db="EMBL/GenBank/DDBJ databases">
        <title>Infant gut strain persistence is associated with maternal origin, phylogeny, and functional potential including surface adhesion and iron acquisition.</title>
        <authorList>
            <person name="Lou Y.C."/>
        </authorList>
    </citation>
    <scope>NUCLEOTIDE SEQUENCE</scope>
    <source>
        <strain evidence="1">L3_108_103G1_dasL3_108_103G1_concoct_2</strain>
    </source>
</reference>
<dbReference type="Proteomes" id="UP000284868">
    <property type="component" value="Unassembled WGS sequence"/>
</dbReference>
<accession>A0A415PQU6</accession>
<evidence type="ECO:0008006" key="4">
    <source>
        <dbReference type="Google" id="ProtNLM"/>
    </source>
</evidence>
<evidence type="ECO:0000313" key="3">
    <source>
        <dbReference type="Proteomes" id="UP000284868"/>
    </source>
</evidence>
<keyword evidence="3" id="KW-1185">Reference proteome</keyword>
<reference evidence="2 3" key="1">
    <citation type="submission" date="2018-08" db="EMBL/GenBank/DDBJ databases">
        <title>A genome reference for cultivated species of the human gut microbiota.</title>
        <authorList>
            <person name="Zou Y."/>
            <person name="Xue W."/>
            <person name="Luo G."/>
        </authorList>
    </citation>
    <scope>NUCLEOTIDE SEQUENCE [LARGE SCALE GENOMIC DNA]</scope>
    <source>
        <strain evidence="2 3">AF35-6BH</strain>
    </source>
</reference>
<evidence type="ECO:0000313" key="2">
    <source>
        <dbReference type="EMBL" id="RHM15061.1"/>
    </source>
</evidence>
<organism evidence="2 3">
    <name type="scientific">Amedibacillus dolichus</name>
    <dbReference type="NCBI Taxonomy" id="31971"/>
    <lineage>
        <taxon>Bacteria</taxon>
        <taxon>Bacillati</taxon>
        <taxon>Bacillota</taxon>
        <taxon>Erysipelotrichia</taxon>
        <taxon>Erysipelotrichales</taxon>
        <taxon>Erysipelotrichaceae</taxon>
        <taxon>Amedibacillus</taxon>
    </lineage>
</organism>
<evidence type="ECO:0000313" key="1">
    <source>
        <dbReference type="EMBL" id="MBS4883291.1"/>
    </source>
</evidence>
<gene>
    <name evidence="2" type="ORF">DWZ83_01650</name>
    <name evidence="1" type="ORF">KHZ85_00755</name>
</gene>
<sequence>MVLEIDKIYSDIRRVRTMLKEQDIQQYLYAKNISYKEHTSIIGVIYPNKFTYALGAIATAFSMQYFALHFNDNGLSVIGLNNTTGKPEENAFLFLPKEEISSVQFHKKLMSYELEIVTSKGVLTFKVNKTMVGASWHKQNLATLLDNLSM</sequence>
<proteinExistence type="predicted"/>
<comment type="caution">
    <text evidence="2">The sequence shown here is derived from an EMBL/GenBank/DDBJ whole genome shotgun (WGS) entry which is preliminary data.</text>
</comment>
<protein>
    <recommendedName>
        <fullName evidence="4">YokE-like PH domain-containing protein</fullName>
    </recommendedName>
</protein>
<dbReference type="OrthoDB" id="2227492at2"/>
<name>A0A415PQU6_9FIRM</name>
<dbReference type="Proteomes" id="UP000753219">
    <property type="component" value="Unassembled WGS sequence"/>
</dbReference>
<dbReference type="EMBL" id="JAGZMZ010000001">
    <property type="protein sequence ID" value="MBS4883291.1"/>
    <property type="molecule type" value="Genomic_DNA"/>
</dbReference>
<dbReference type="AlphaFoldDB" id="A0A415PQU6"/>
<dbReference type="EMBL" id="QRPK01000004">
    <property type="protein sequence ID" value="RHM15061.1"/>
    <property type="molecule type" value="Genomic_DNA"/>
</dbReference>